<dbReference type="Pfam" id="PF04548">
    <property type="entry name" value="AIG1"/>
    <property type="match status" value="4"/>
</dbReference>
<evidence type="ECO:0000259" key="6">
    <source>
        <dbReference type="PROSITE" id="PS51720"/>
    </source>
</evidence>
<feature type="domain" description="AIG1-type G" evidence="6">
    <location>
        <begin position="746"/>
        <end position="958"/>
    </location>
</feature>
<sequence length="1070" mass="120048">MMECYFFLHSIYMNGGDLTICTVLPIPALDEMRLLLLGKMGDGKSSLGNTILGKLLFKVTDLNQSSTQVSQAESAVVNHRKIKVVDTPGLFNTELSSQQLSQELRRSVSLCLPGPHAFLLVFQIGRYTKQEMEAVQMVRNVFGEKVFDYTVVLFTWGDQLNEDQTIEKYVGLSDKLKELVQKCGGRCHVIDNENWNEEEEENEYRCNRVQVENLLSTVELMASQGRYYTADMLPSDIAEKIDIPKKVAVRDLTICTVLPIPALDEMRMVLLGKMGDGKSSLGNTILGKLLFKVTDLNQSSTQASQAESAVVDHRKIKVVDTPGLFSTELSSQQLSQELRRSVSLCLPGPHVFLLVFQIGRYTKQEMEAVQTVRNVFGEKVFDYTVVLFTWGDQLNEDQTIEKYVGLSDKLKELVQKCGGRCHVIDNENWNAEEEDEYRCNRVQVENLLSTVELMASQGSYYTPDMLPLDPTVPKIRHCIQTMMESYFFLRSMYINRAGDLTICTVLPIPALDEMRLLLLGKMGDGKSSLGNTILGKLLFKVTNLNQSSTQVSQAESAIVDHRKIKVVDTPGMFNTELSSQQLSQELRRSISLCLPGPHAFLLVFQIGRYTKQEMEAVQTVRNVFGEKVFDYTVVLFTWGDQLNEDQTIEKYVGLSDKLKELVQKCGGRCHVIDNENWNEEEEEDEYRCNRVQVENLLSTVELMASQGSYYTPDMLPSDAAEKINTSKKVTVQRPLNLNKKRVPLFSYELRIVLVGKTGDGRSSTGNTILGGTFFDVMTSPESNTHKCSLQSNKANGRLISVIDTPGFFDTCLTEEELKPEIVRCITECSPGPHAFVIVLRARKYTLQEMAVVRQITESFGEDAFQYAIVLFTFGADMLKNECDTIEMFVENSKELKKLVDKCGGRCHVIDNRSRVWAKAQTGYRSNKTQIENLLKTIDKMVTANGESCYTNDMLEVVEQGIQAETARLQEADVEKDEEELKREAKENIHQALMMTLGGVAGALMGALFGLAVSALCPDPATKTVVILLGAVQGATTGVEAAKRGKNIKNVLWETFQANLCYVKDRLPNNT</sequence>
<evidence type="ECO:0000256" key="5">
    <source>
        <dbReference type="SAM" id="Phobius"/>
    </source>
</evidence>
<keyword evidence="4" id="KW-0175">Coiled coil</keyword>
<evidence type="ECO:0000313" key="7">
    <source>
        <dbReference type="EMBL" id="KAL2079185.1"/>
    </source>
</evidence>
<dbReference type="SUPFAM" id="SSF52540">
    <property type="entry name" value="P-loop containing nucleoside triphosphate hydrolases"/>
    <property type="match status" value="4"/>
</dbReference>
<keyword evidence="3" id="KW-0342">GTP-binding</keyword>
<dbReference type="CDD" id="cd01852">
    <property type="entry name" value="AIG1"/>
    <property type="match status" value="4"/>
</dbReference>
<dbReference type="GO" id="GO:0005525">
    <property type="term" value="F:GTP binding"/>
    <property type="evidence" value="ECO:0007669"/>
    <property type="project" value="UniProtKB-KW"/>
</dbReference>
<reference evidence="7 8" key="1">
    <citation type="submission" date="2024-09" db="EMBL/GenBank/DDBJ databases">
        <title>A chromosome-level genome assembly of Gray's grenadier anchovy, Coilia grayii.</title>
        <authorList>
            <person name="Fu Z."/>
        </authorList>
    </citation>
    <scope>NUCLEOTIDE SEQUENCE [LARGE SCALE GENOMIC DNA]</scope>
    <source>
        <strain evidence="7">G4</strain>
        <tissue evidence="7">Muscle</tissue>
    </source>
</reference>
<feature type="domain" description="AIG1-type G" evidence="6">
    <location>
        <begin position="263"/>
        <end position="470"/>
    </location>
</feature>
<keyword evidence="5" id="KW-0472">Membrane</keyword>
<comment type="caution">
    <text evidence="7">The sequence shown here is derived from an EMBL/GenBank/DDBJ whole genome shotgun (WGS) entry which is preliminary data.</text>
</comment>
<dbReference type="Proteomes" id="UP001591681">
    <property type="component" value="Unassembled WGS sequence"/>
</dbReference>
<dbReference type="PANTHER" id="PTHR10903">
    <property type="entry name" value="GTPASE, IMAP FAMILY MEMBER-RELATED"/>
    <property type="match status" value="1"/>
</dbReference>
<dbReference type="InterPro" id="IPR027417">
    <property type="entry name" value="P-loop_NTPase"/>
</dbReference>
<dbReference type="PANTHER" id="PTHR10903:SF62">
    <property type="entry name" value="GTPASE IMAP FAMILY MEMBER 4-LIKE-RELATED"/>
    <property type="match status" value="1"/>
</dbReference>
<evidence type="ECO:0000256" key="1">
    <source>
        <dbReference type="ARBA" id="ARBA00008535"/>
    </source>
</evidence>
<gene>
    <name evidence="7" type="ORF">ACEWY4_024929</name>
</gene>
<dbReference type="InterPro" id="IPR045058">
    <property type="entry name" value="GIMA/IAN/Toc"/>
</dbReference>
<feature type="transmembrane region" description="Helical" evidence="5">
    <location>
        <begin position="991"/>
        <end position="1012"/>
    </location>
</feature>
<evidence type="ECO:0000313" key="8">
    <source>
        <dbReference type="Proteomes" id="UP001591681"/>
    </source>
</evidence>
<dbReference type="AlphaFoldDB" id="A0ABD1IYT9"/>
<accession>A0ABD1IYT9</accession>
<keyword evidence="5" id="KW-1133">Transmembrane helix</keyword>
<keyword evidence="8" id="KW-1185">Reference proteome</keyword>
<dbReference type="FunFam" id="3.40.50.300:FF:000366">
    <property type="entry name" value="GTPase, IMAP family member 2"/>
    <property type="match status" value="4"/>
</dbReference>
<keyword evidence="5" id="KW-0812">Transmembrane</keyword>
<feature type="coiled-coil region" evidence="4">
    <location>
        <begin position="961"/>
        <end position="988"/>
    </location>
</feature>
<organism evidence="7 8">
    <name type="scientific">Coilia grayii</name>
    <name type="common">Gray's grenadier anchovy</name>
    <dbReference type="NCBI Taxonomy" id="363190"/>
    <lineage>
        <taxon>Eukaryota</taxon>
        <taxon>Metazoa</taxon>
        <taxon>Chordata</taxon>
        <taxon>Craniata</taxon>
        <taxon>Vertebrata</taxon>
        <taxon>Euteleostomi</taxon>
        <taxon>Actinopterygii</taxon>
        <taxon>Neopterygii</taxon>
        <taxon>Teleostei</taxon>
        <taxon>Clupei</taxon>
        <taxon>Clupeiformes</taxon>
        <taxon>Clupeoidei</taxon>
        <taxon>Engraulidae</taxon>
        <taxon>Coilinae</taxon>
        <taxon>Coilia</taxon>
    </lineage>
</organism>
<keyword evidence="2" id="KW-0547">Nucleotide-binding</keyword>
<proteinExistence type="inferred from homology"/>
<feature type="domain" description="AIG1-type G" evidence="6">
    <location>
        <begin position="511"/>
        <end position="719"/>
    </location>
</feature>
<evidence type="ECO:0000256" key="2">
    <source>
        <dbReference type="ARBA" id="ARBA00022741"/>
    </source>
</evidence>
<dbReference type="EMBL" id="JBHFQA010000022">
    <property type="protein sequence ID" value="KAL2079185.1"/>
    <property type="molecule type" value="Genomic_DNA"/>
</dbReference>
<evidence type="ECO:0000256" key="4">
    <source>
        <dbReference type="SAM" id="Coils"/>
    </source>
</evidence>
<evidence type="ECO:0000256" key="3">
    <source>
        <dbReference type="ARBA" id="ARBA00023134"/>
    </source>
</evidence>
<feature type="domain" description="AIG1-type G" evidence="6">
    <location>
        <begin position="29"/>
        <end position="237"/>
    </location>
</feature>
<dbReference type="InterPro" id="IPR006703">
    <property type="entry name" value="G_AIG1"/>
</dbReference>
<comment type="similarity">
    <text evidence="1">Belongs to the TRAFAC class TrmE-Era-EngA-EngB-Septin-like GTPase superfamily. AIG1/Toc34/Toc159-like paraseptin GTPase family. IAN subfamily.</text>
</comment>
<dbReference type="Gene3D" id="3.40.50.300">
    <property type="entry name" value="P-loop containing nucleotide triphosphate hydrolases"/>
    <property type="match status" value="4"/>
</dbReference>
<dbReference type="PROSITE" id="PS51720">
    <property type="entry name" value="G_AIG1"/>
    <property type="match status" value="4"/>
</dbReference>
<name>A0ABD1IYT9_9TELE</name>
<protein>
    <recommendedName>
        <fullName evidence="6">AIG1-type G domain-containing protein</fullName>
    </recommendedName>
</protein>